<protein>
    <submittedName>
        <fullName evidence="1">Uncharacterized protein</fullName>
    </submittedName>
</protein>
<proteinExistence type="predicted"/>
<reference evidence="1" key="1">
    <citation type="journal article" date="2021" name="Open Biol.">
        <title>Shared evolutionary footprints suggest mitochondrial oxidative damage underlies multiple complex I losses in fungi.</title>
        <authorList>
            <person name="Schikora-Tamarit M.A."/>
            <person name="Marcet-Houben M."/>
            <person name="Nosek J."/>
            <person name="Gabaldon T."/>
        </authorList>
    </citation>
    <scope>NUCLEOTIDE SEQUENCE</scope>
    <source>
        <strain evidence="1">NCAIM Y.01608</strain>
    </source>
</reference>
<accession>A0A9P8SY93</accession>
<keyword evidence="2" id="KW-1185">Reference proteome</keyword>
<dbReference type="AlphaFoldDB" id="A0A9P8SY93"/>
<dbReference type="Proteomes" id="UP000788993">
    <property type="component" value="Unassembled WGS sequence"/>
</dbReference>
<reference evidence="1" key="2">
    <citation type="submission" date="2021-01" db="EMBL/GenBank/DDBJ databases">
        <authorList>
            <person name="Schikora-Tamarit M.A."/>
        </authorList>
    </citation>
    <scope>NUCLEOTIDE SEQUENCE</scope>
    <source>
        <strain evidence="1">NCAIM Y.01608</strain>
    </source>
</reference>
<gene>
    <name evidence="1" type="ORF">OGATHE_006650</name>
</gene>
<dbReference type="EMBL" id="JAEUBD010001571">
    <property type="protein sequence ID" value="KAH3658924.1"/>
    <property type="molecule type" value="Genomic_DNA"/>
</dbReference>
<organism evidence="1 2">
    <name type="scientific">Ogataea polymorpha</name>
    <dbReference type="NCBI Taxonomy" id="460523"/>
    <lineage>
        <taxon>Eukaryota</taxon>
        <taxon>Fungi</taxon>
        <taxon>Dikarya</taxon>
        <taxon>Ascomycota</taxon>
        <taxon>Saccharomycotina</taxon>
        <taxon>Pichiomycetes</taxon>
        <taxon>Pichiales</taxon>
        <taxon>Pichiaceae</taxon>
        <taxon>Ogataea</taxon>
    </lineage>
</organism>
<comment type="caution">
    <text evidence="1">The sequence shown here is derived from an EMBL/GenBank/DDBJ whole genome shotgun (WGS) entry which is preliminary data.</text>
</comment>
<evidence type="ECO:0000313" key="1">
    <source>
        <dbReference type="EMBL" id="KAH3658924.1"/>
    </source>
</evidence>
<name>A0A9P8SY93_9ASCO</name>
<evidence type="ECO:0000313" key="2">
    <source>
        <dbReference type="Proteomes" id="UP000788993"/>
    </source>
</evidence>
<sequence>MRGSATIWARSSSSCLEFSCTDNSEIMDRNVFSLDRIIDPTELDESVCSFSKSAIFDFRYVTKVMSTSLEILL</sequence>